<evidence type="ECO:0000256" key="1">
    <source>
        <dbReference type="SAM" id="Phobius"/>
    </source>
</evidence>
<dbReference type="AlphaFoldDB" id="A0A409W2X0"/>
<keyword evidence="3" id="KW-1185">Reference proteome</keyword>
<reference evidence="2 3" key="1">
    <citation type="journal article" date="2018" name="Evol. Lett.">
        <title>Horizontal gene cluster transfer increased hallucinogenic mushroom diversity.</title>
        <authorList>
            <person name="Reynolds H.T."/>
            <person name="Vijayakumar V."/>
            <person name="Gluck-Thaler E."/>
            <person name="Korotkin H.B."/>
            <person name="Matheny P.B."/>
            <person name="Slot J.C."/>
        </authorList>
    </citation>
    <scope>NUCLEOTIDE SEQUENCE [LARGE SCALE GENOMIC DNA]</scope>
    <source>
        <strain evidence="2 3">SRW20</strain>
    </source>
</reference>
<proteinExistence type="predicted"/>
<organism evidence="2 3">
    <name type="scientific">Gymnopilus dilepis</name>
    <dbReference type="NCBI Taxonomy" id="231916"/>
    <lineage>
        <taxon>Eukaryota</taxon>
        <taxon>Fungi</taxon>
        <taxon>Dikarya</taxon>
        <taxon>Basidiomycota</taxon>
        <taxon>Agaricomycotina</taxon>
        <taxon>Agaricomycetes</taxon>
        <taxon>Agaricomycetidae</taxon>
        <taxon>Agaricales</taxon>
        <taxon>Agaricineae</taxon>
        <taxon>Hymenogastraceae</taxon>
        <taxon>Gymnopilus</taxon>
    </lineage>
</organism>
<evidence type="ECO:0000313" key="2">
    <source>
        <dbReference type="EMBL" id="PPQ72832.1"/>
    </source>
</evidence>
<sequence>MGTFAPYVSFIVTSLFCVGSGIMIFILEGKADCSSKLCQKISDRVIVTNIIRHYALYREILKRSEASAHFLARIIMFNFVLMTVMFFNVWQPSKSTQYTKFCITNISQAILPLSQGLIFGLQRDMLRVWIFWRRDKTPFPTIIFDVLILSGLVLLVVVLLTAWLSPSVKRAPTWYSFFIAGVLFAVTKVLLIGRQAGPAPNKTLCFVQGILVYLTTRLVVQSRSLSSVHIIFLNFVPFFLSFLILIFAFAVAAKDESQVLRDPGGMECHLLHPLLSDVTSVFAVGGGVLVFVLEGRALLSSHIAETNGLLHYTDTATVVIVTNIVRQRAMYREILRRSEASPHFLVRMITLNFVMMAVMFFNVWQPSALMESQKFDMQNISLAIHHVSFIRLTVPLAHGLIFGMQKVGIIFTENDVLNAWIFWRRKKAPPFVPNPV</sequence>
<dbReference type="EMBL" id="NHYE01005437">
    <property type="protein sequence ID" value="PPQ72832.1"/>
    <property type="molecule type" value="Genomic_DNA"/>
</dbReference>
<feature type="transmembrane region" description="Helical" evidence="1">
    <location>
        <begin position="274"/>
        <end position="293"/>
    </location>
</feature>
<dbReference type="OrthoDB" id="2896404at2759"/>
<keyword evidence="1" id="KW-0812">Transmembrane</keyword>
<feature type="transmembrane region" description="Helical" evidence="1">
    <location>
        <begin position="174"/>
        <end position="191"/>
    </location>
</feature>
<feature type="transmembrane region" description="Helical" evidence="1">
    <location>
        <begin position="345"/>
        <end position="364"/>
    </location>
</feature>
<dbReference type="InParanoid" id="A0A409W2X0"/>
<feature type="transmembrane region" description="Helical" evidence="1">
    <location>
        <begin position="384"/>
        <end position="404"/>
    </location>
</feature>
<gene>
    <name evidence="2" type="ORF">CVT26_003341</name>
</gene>
<protein>
    <submittedName>
        <fullName evidence="2">Uncharacterized protein</fullName>
    </submittedName>
</protein>
<comment type="caution">
    <text evidence="2">The sequence shown here is derived from an EMBL/GenBank/DDBJ whole genome shotgun (WGS) entry which is preliminary data.</text>
</comment>
<accession>A0A409W2X0</accession>
<keyword evidence="1" id="KW-1133">Transmembrane helix</keyword>
<feature type="transmembrane region" description="Helical" evidence="1">
    <location>
        <begin position="142"/>
        <end position="162"/>
    </location>
</feature>
<feature type="transmembrane region" description="Helical" evidence="1">
    <location>
        <begin position="232"/>
        <end position="253"/>
    </location>
</feature>
<name>A0A409W2X0_9AGAR</name>
<keyword evidence="1" id="KW-0472">Membrane</keyword>
<feature type="transmembrane region" description="Helical" evidence="1">
    <location>
        <begin position="6"/>
        <end position="27"/>
    </location>
</feature>
<feature type="transmembrane region" description="Helical" evidence="1">
    <location>
        <begin position="70"/>
        <end position="91"/>
    </location>
</feature>
<dbReference type="Proteomes" id="UP000284706">
    <property type="component" value="Unassembled WGS sequence"/>
</dbReference>
<feature type="transmembrane region" description="Helical" evidence="1">
    <location>
        <begin position="103"/>
        <end position="121"/>
    </location>
</feature>
<evidence type="ECO:0000313" key="3">
    <source>
        <dbReference type="Proteomes" id="UP000284706"/>
    </source>
</evidence>